<organism evidence="2 4">
    <name type="scientific">Dipteronia sinensis</name>
    <dbReference type="NCBI Taxonomy" id="43782"/>
    <lineage>
        <taxon>Eukaryota</taxon>
        <taxon>Viridiplantae</taxon>
        <taxon>Streptophyta</taxon>
        <taxon>Embryophyta</taxon>
        <taxon>Tracheophyta</taxon>
        <taxon>Spermatophyta</taxon>
        <taxon>Magnoliopsida</taxon>
        <taxon>eudicotyledons</taxon>
        <taxon>Gunneridae</taxon>
        <taxon>Pentapetalae</taxon>
        <taxon>rosids</taxon>
        <taxon>malvids</taxon>
        <taxon>Sapindales</taxon>
        <taxon>Sapindaceae</taxon>
        <taxon>Hippocastanoideae</taxon>
        <taxon>Acereae</taxon>
        <taxon>Dipteronia</taxon>
    </lineage>
</organism>
<sequence length="181" mass="21291">MFEFLDRKKAGNLLLNSINLWINYTESSLNLNVQICVSFVVELVGILILINLIFLETKWRFSLFLECRLSICRLLKTNLSLSLSLETRQFVSLFIVINTSVIFFLVYVLVLACMYARVMKLLVCIFYFLLTLFFLLSFSFDVFIFVSNQEELKLFRFSQVCPRAISSLRKLEKFVINVMRQ</sequence>
<keyword evidence="1" id="KW-1133">Transmembrane helix</keyword>
<feature type="transmembrane region" description="Helical" evidence="1">
    <location>
        <begin position="90"/>
        <end position="112"/>
    </location>
</feature>
<keyword evidence="4" id="KW-1185">Reference proteome</keyword>
<dbReference type="EMBL" id="JANJYJ010000477">
    <property type="protein sequence ID" value="KAK3175436.1"/>
    <property type="molecule type" value="Genomic_DNA"/>
</dbReference>
<feature type="transmembrane region" description="Helical" evidence="1">
    <location>
        <begin position="118"/>
        <end position="146"/>
    </location>
</feature>
<keyword evidence="1" id="KW-0812">Transmembrane</keyword>
<name>A0AAD9ZCT0_9ROSI</name>
<dbReference type="Proteomes" id="UP001281410">
    <property type="component" value="Unassembled WGS sequence"/>
</dbReference>
<keyword evidence="1" id="KW-0472">Membrane</keyword>
<dbReference type="AlphaFoldDB" id="A0AAD9ZCT0"/>
<evidence type="ECO:0000256" key="1">
    <source>
        <dbReference type="SAM" id="Phobius"/>
    </source>
</evidence>
<evidence type="ECO:0000313" key="2">
    <source>
        <dbReference type="EMBL" id="KAK3175436.1"/>
    </source>
</evidence>
<comment type="caution">
    <text evidence="2">The sequence shown here is derived from an EMBL/GenBank/DDBJ whole genome shotgun (WGS) entry which is preliminary data.</text>
</comment>
<accession>A0AAD9ZCT0</accession>
<evidence type="ECO:0000313" key="3">
    <source>
        <dbReference type="EMBL" id="KAK3175662.1"/>
    </source>
</evidence>
<reference evidence="2" key="1">
    <citation type="journal article" date="2023" name="Plant J.">
        <title>Genome sequences and population genomics provide insights into the demographic history, inbreeding, and mutation load of two 'living fossil' tree species of Dipteronia.</title>
        <authorList>
            <person name="Feng Y."/>
            <person name="Comes H.P."/>
            <person name="Chen J."/>
            <person name="Zhu S."/>
            <person name="Lu R."/>
            <person name="Zhang X."/>
            <person name="Li P."/>
            <person name="Qiu J."/>
            <person name="Olsen K.M."/>
            <person name="Qiu Y."/>
        </authorList>
    </citation>
    <scope>NUCLEOTIDE SEQUENCE</scope>
    <source>
        <strain evidence="2">NBL</strain>
    </source>
</reference>
<dbReference type="EMBL" id="JANJYJ010000407">
    <property type="protein sequence ID" value="KAK3175662.1"/>
    <property type="molecule type" value="Genomic_DNA"/>
</dbReference>
<evidence type="ECO:0000313" key="4">
    <source>
        <dbReference type="Proteomes" id="UP001281410"/>
    </source>
</evidence>
<protein>
    <submittedName>
        <fullName evidence="2">Uncharacterized protein</fullName>
    </submittedName>
</protein>
<feature type="transmembrane region" description="Helical" evidence="1">
    <location>
        <begin position="31"/>
        <end position="55"/>
    </location>
</feature>
<gene>
    <name evidence="2" type="ORF">Dsin_033027</name>
    <name evidence="3" type="ORF">Dsin_033148</name>
</gene>
<proteinExistence type="predicted"/>